<dbReference type="InterPro" id="IPR052977">
    <property type="entry name" value="Polyferredoxin-like_ET"/>
</dbReference>
<dbReference type="Gene3D" id="3.30.70.20">
    <property type="match status" value="1"/>
</dbReference>
<accession>A6TJS9</accession>
<feature type="domain" description="4Fe-4S ferredoxin-type" evidence="4">
    <location>
        <begin position="36"/>
        <end position="66"/>
    </location>
</feature>
<dbReference type="KEGG" id="amt:Amet_0212"/>
<dbReference type="HOGENOM" id="CLU_037958_1_0_9"/>
<dbReference type="InterPro" id="IPR007525">
    <property type="entry name" value="FrhB_FdhB_C"/>
</dbReference>
<dbReference type="OrthoDB" id="430408at2"/>
<feature type="domain" description="4Fe-4S ferredoxin-type" evidence="4">
    <location>
        <begin position="1"/>
        <end position="31"/>
    </location>
</feature>
<protein>
    <submittedName>
        <fullName evidence="5">4Fe-4S ferredoxin, iron-sulfur binding domain protein</fullName>
    </submittedName>
</protein>
<dbReference type="AlphaFoldDB" id="A6TJS9"/>
<keyword evidence="3" id="KW-0411">Iron-sulfur</keyword>
<evidence type="ECO:0000256" key="3">
    <source>
        <dbReference type="ARBA" id="ARBA00023014"/>
    </source>
</evidence>
<evidence type="ECO:0000256" key="2">
    <source>
        <dbReference type="ARBA" id="ARBA00023004"/>
    </source>
</evidence>
<organism evidence="5 6">
    <name type="scientific">Alkaliphilus metalliredigens (strain QYMF)</name>
    <dbReference type="NCBI Taxonomy" id="293826"/>
    <lineage>
        <taxon>Bacteria</taxon>
        <taxon>Bacillati</taxon>
        <taxon>Bacillota</taxon>
        <taxon>Clostridia</taxon>
        <taxon>Peptostreptococcales</taxon>
        <taxon>Natronincolaceae</taxon>
        <taxon>Alkaliphilus</taxon>
    </lineage>
</organism>
<evidence type="ECO:0000313" key="6">
    <source>
        <dbReference type="Proteomes" id="UP000001572"/>
    </source>
</evidence>
<reference evidence="6" key="1">
    <citation type="journal article" date="2016" name="Genome Announc.">
        <title>Complete genome sequence of Alkaliphilus metalliredigens strain QYMF, an alkaliphilic and metal-reducing bacterium isolated from borax-contaminated leachate ponds.</title>
        <authorList>
            <person name="Hwang C."/>
            <person name="Copeland A."/>
            <person name="Lucas S."/>
            <person name="Lapidus A."/>
            <person name="Barry K."/>
            <person name="Detter J.C."/>
            <person name="Glavina Del Rio T."/>
            <person name="Hammon N."/>
            <person name="Israni S."/>
            <person name="Dalin E."/>
            <person name="Tice H."/>
            <person name="Pitluck S."/>
            <person name="Chertkov O."/>
            <person name="Brettin T."/>
            <person name="Bruce D."/>
            <person name="Han C."/>
            <person name="Schmutz J."/>
            <person name="Larimer F."/>
            <person name="Land M.L."/>
            <person name="Hauser L."/>
            <person name="Kyrpides N."/>
            <person name="Mikhailova N."/>
            <person name="Ye Q."/>
            <person name="Zhou J."/>
            <person name="Richardson P."/>
            <person name="Fields M.W."/>
        </authorList>
    </citation>
    <scope>NUCLEOTIDE SEQUENCE [LARGE SCALE GENOMIC DNA]</scope>
    <source>
        <strain evidence="6">QYMF</strain>
    </source>
</reference>
<dbReference type="Pfam" id="PF04422">
    <property type="entry name" value="FrhB_FdhB_N"/>
    <property type="match status" value="1"/>
</dbReference>
<gene>
    <name evidence="5" type="ordered locus">Amet_0212</name>
</gene>
<dbReference type="PANTHER" id="PTHR43193:SF2">
    <property type="entry name" value="POLYFERREDOXIN PROTEIN FWDF"/>
    <property type="match status" value="1"/>
</dbReference>
<keyword evidence="1" id="KW-0479">Metal-binding</keyword>
<dbReference type="InterPro" id="IPR017896">
    <property type="entry name" value="4Fe4S_Fe-S-bd"/>
</dbReference>
<dbReference type="PROSITE" id="PS00198">
    <property type="entry name" value="4FE4S_FER_1"/>
    <property type="match status" value="1"/>
</dbReference>
<evidence type="ECO:0000259" key="4">
    <source>
        <dbReference type="PROSITE" id="PS51379"/>
    </source>
</evidence>
<dbReference type="eggNOG" id="COG1143">
    <property type="taxonomic scope" value="Bacteria"/>
</dbReference>
<sequence length="389" mass="44082">MISVFDIKEDCCGCTSCQHICPTKAIEMKPDEEGFLYPEINQELCNDCGLCRTVCAFQNGYDISDDFAAPKVYAVKNKHEDVRMASSSGGIFSAISDHILDSDGLVSGVAFDENMNVVHKIAATKEERDEFRGSKYVQSELNHVYSEIKNLLKQNKAVLFTGTPCQNAGLKSFLDLARVKTENLILCDIVCHGTPSPLLWKEHVSFLENKNEGKLLQHSFRWKEAGWRGYNVYAAFDNGKSKLNTADVKSFANIFSSDAALRPSCHYCRYANLKRPSDITIADFWGIEKTMPQFDDNKGISLTLINTAKGQKLFEDIKSKIIYRESNTKDCLQRNLQESSKVSEKREQFWQDYHLRGYEYIVKKYAGYNLKASIKRKVKTALIKMGLQA</sequence>
<dbReference type="Proteomes" id="UP000001572">
    <property type="component" value="Chromosome"/>
</dbReference>
<dbReference type="Pfam" id="PF04432">
    <property type="entry name" value="FrhB_FdhB_C"/>
    <property type="match status" value="1"/>
</dbReference>
<name>A6TJS9_ALKMQ</name>
<dbReference type="STRING" id="293826.Amet_0212"/>
<dbReference type="PROSITE" id="PS51379">
    <property type="entry name" value="4FE4S_FER_2"/>
    <property type="match status" value="2"/>
</dbReference>
<dbReference type="InterPro" id="IPR017900">
    <property type="entry name" value="4Fe4S_Fe_S_CS"/>
</dbReference>
<keyword evidence="6" id="KW-1185">Reference proteome</keyword>
<proteinExistence type="predicted"/>
<dbReference type="GO" id="GO:0051536">
    <property type="term" value="F:iron-sulfur cluster binding"/>
    <property type="evidence" value="ECO:0007669"/>
    <property type="project" value="UniProtKB-KW"/>
</dbReference>
<dbReference type="Pfam" id="PF12838">
    <property type="entry name" value="Fer4_7"/>
    <property type="match status" value="1"/>
</dbReference>
<dbReference type="eggNOG" id="COG1035">
    <property type="taxonomic scope" value="Bacteria"/>
</dbReference>
<dbReference type="InterPro" id="IPR007516">
    <property type="entry name" value="Co_F420_Hydgase/DH_bsu_N"/>
</dbReference>
<keyword evidence="2" id="KW-0408">Iron</keyword>
<dbReference type="RefSeq" id="WP_011971356.1">
    <property type="nucleotide sequence ID" value="NC_009633.1"/>
</dbReference>
<dbReference type="SUPFAM" id="SSF54862">
    <property type="entry name" value="4Fe-4S ferredoxins"/>
    <property type="match status" value="1"/>
</dbReference>
<evidence type="ECO:0000256" key="1">
    <source>
        <dbReference type="ARBA" id="ARBA00022723"/>
    </source>
</evidence>
<dbReference type="EMBL" id="CP000724">
    <property type="protein sequence ID" value="ABR46447.1"/>
    <property type="molecule type" value="Genomic_DNA"/>
</dbReference>
<evidence type="ECO:0000313" key="5">
    <source>
        <dbReference type="EMBL" id="ABR46447.1"/>
    </source>
</evidence>
<dbReference type="PANTHER" id="PTHR43193">
    <property type="match status" value="1"/>
</dbReference>
<dbReference type="GO" id="GO:0046872">
    <property type="term" value="F:metal ion binding"/>
    <property type="evidence" value="ECO:0007669"/>
    <property type="project" value="UniProtKB-KW"/>
</dbReference>